<dbReference type="EMBL" id="JAHQIW010000745">
    <property type="protein sequence ID" value="KAJ1349795.1"/>
    <property type="molecule type" value="Genomic_DNA"/>
</dbReference>
<sequence length="223" mass="24891">MARRAEWWIRQTYLALIPSFPLGYLIVHGFRNEVFGKFYVNRSNFPPPDSLKDLVESELDKLGSVKHGKVLVCLTDYSEPRLYGGFFLKPGIELQLPIRVSFDDIEQARRLASNIELDLGLARNRRKIEVNSKIGDELISRMMLSDLAKMFVVQRQLQIAKSGSLFCAPMFAWCGIFGAGYAIVVGLSKVTGAAVAACIALIVNTLGFQSFLSVLQRVQDEVG</sequence>
<comment type="caution">
    <text evidence="2">The sequence shown here is derived from an EMBL/GenBank/DDBJ whole genome shotgun (WGS) entry which is preliminary data.</text>
</comment>
<evidence type="ECO:0000256" key="1">
    <source>
        <dbReference type="SAM" id="Phobius"/>
    </source>
</evidence>
<feature type="transmembrane region" description="Helical" evidence="1">
    <location>
        <begin position="193"/>
        <end position="215"/>
    </location>
</feature>
<keyword evidence="1" id="KW-1133">Transmembrane helix</keyword>
<dbReference type="Proteomes" id="UP001196413">
    <property type="component" value="Unassembled WGS sequence"/>
</dbReference>
<organism evidence="2 3">
    <name type="scientific">Parelaphostrongylus tenuis</name>
    <name type="common">Meningeal worm</name>
    <dbReference type="NCBI Taxonomy" id="148309"/>
    <lineage>
        <taxon>Eukaryota</taxon>
        <taxon>Metazoa</taxon>
        <taxon>Ecdysozoa</taxon>
        <taxon>Nematoda</taxon>
        <taxon>Chromadorea</taxon>
        <taxon>Rhabditida</taxon>
        <taxon>Rhabditina</taxon>
        <taxon>Rhabditomorpha</taxon>
        <taxon>Strongyloidea</taxon>
        <taxon>Metastrongylidae</taxon>
        <taxon>Parelaphostrongylus</taxon>
    </lineage>
</organism>
<reference evidence="2" key="1">
    <citation type="submission" date="2021-06" db="EMBL/GenBank/DDBJ databases">
        <title>Parelaphostrongylus tenuis whole genome reference sequence.</title>
        <authorList>
            <person name="Garwood T.J."/>
            <person name="Larsen P.A."/>
            <person name="Fountain-Jones N.M."/>
            <person name="Garbe J.R."/>
            <person name="Macchietto M.G."/>
            <person name="Kania S.A."/>
            <person name="Gerhold R.W."/>
            <person name="Richards J.E."/>
            <person name="Wolf T.M."/>
        </authorList>
    </citation>
    <scope>NUCLEOTIDE SEQUENCE</scope>
    <source>
        <strain evidence="2">MNPRO001-30</strain>
        <tissue evidence="2">Meninges</tissue>
    </source>
</reference>
<keyword evidence="3" id="KW-1185">Reference proteome</keyword>
<evidence type="ECO:0000313" key="3">
    <source>
        <dbReference type="Proteomes" id="UP001196413"/>
    </source>
</evidence>
<dbReference type="GO" id="GO:0016020">
    <property type="term" value="C:membrane"/>
    <property type="evidence" value="ECO:0007669"/>
    <property type="project" value="TreeGrafter"/>
</dbReference>
<dbReference type="PANTHER" id="PTHR21824">
    <property type="entry name" value="TRANSMEMBRANE PROTEIN 177"/>
    <property type="match status" value="1"/>
</dbReference>
<keyword evidence="1" id="KW-0812">Transmembrane</keyword>
<evidence type="ECO:0000313" key="2">
    <source>
        <dbReference type="EMBL" id="KAJ1349795.1"/>
    </source>
</evidence>
<dbReference type="AlphaFoldDB" id="A0AAD5QIK7"/>
<protein>
    <submittedName>
        <fullName evidence="2">Uncharacterized protein</fullName>
    </submittedName>
</protein>
<feature type="transmembrane region" description="Helical" evidence="1">
    <location>
        <begin position="165"/>
        <end position="187"/>
    </location>
</feature>
<name>A0AAD5QIK7_PARTN</name>
<proteinExistence type="predicted"/>
<dbReference type="InterPro" id="IPR026620">
    <property type="entry name" value="TMEM177"/>
</dbReference>
<accession>A0AAD5QIK7</accession>
<gene>
    <name evidence="2" type="ORF">KIN20_005449</name>
</gene>
<keyword evidence="1" id="KW-0472">Membrane</keyword>
<dbReference type="PANTHER" id="PTHR21824:SF3">
    <property type="entry name" value="DUF5683 DOMAIN-CONTAINING PROTEIN"/>
    <property type="match status" value="1"/>
</dbReference>